<accession>A0A853ASS7</accession>
<sequence>MEVSKEVRSWLRDRRRHGCPGPAQAEARGQGDVADLASKAGLRVVVDLDATGCGLDPSGSSNRIVAPRYTHEAAITPPPQRSSHVRSTCLAAQRLRKAHMGCSTPIRVTFMPKLAARPAPAAVPSARRMPEPLMLSRALRTSGCRPPPVGHHLHVQAWVAFGHPLHCDPHNLVQLSCACGIIGVQARHRGTQKCRRRLRVQSAHSVQLMNALPGRRLCSSSPLRLGHRALPAAGRGGADRPARLSFGRRGGSVRRRSWPVVGTAAARCGRVQRPVCQVGRSSASSPPAGAACWGR</sequence>
<protein>
    <submittedName>
        <fullName evidence="2">Uncharacterized protein</fullName>
    </submittedName>
</protein>
<feature type="region of interest" description="Disordered" evidence="1">
    <location>
        <begin position="1"/>
        <end position="29"/>
    </location>
</feature>
<evidence type="ECO:0000313" key="2">
    <source>
        <dbReference type="EMBL" id="NYI85347.1"/>
    </source>
</evidence>
<dbReference type="Proteomes" id="UP000587002">
    <property type="component" value="Unassembled WGS sequence"/>
</dbReference>
<gene>
    <name evidence="2" type="ORF">HNR68_003977</name>
</gene>
<name>A0A853ASS7_9PSEU</name>
<feature type="region of interest" description="Disordered" evidence="1">
    <location>
        <begin position="229"/>
        <end position="250"/>
    </location>
</feature>
<evidence type="ECO:0000313" key="3">
    <source>
        <dbReference type="Proteomes" id="UP000587002"/>
    </source>
</evidence>
<comment type="caution">
    <text evidence="2">The sequence shown here is derived from an EMBL/GenBank/DDBJ whole genome shotgun (WGS) entry which is preliminary data.</text>
</comment>
<feature type="compositionally biased region" description="Basic and acidic residues" evidence="1">
    <location>
        <begin position="1"/>
        <end position="12"/>
    </location>
</feature>
<proteinExistence type="predicted"/>
<reference evidence="2 3" key="1">
    <citation type="submission" date="2020-07" db="EMBL/GenBank/DDBJ databases">
        <title>Sequencing the genomes of 1000 actinobacteria strains.</title>
        <authorList>
            <person name="Klenk H.-P."/>
        </authorList>
    </citation>
    <scope>NUCLEOTIDE SEQUENCE [LARGE SCALE GENOMIC DNA]</scope>
    <source>
        <strain evidence="2 3">DSM 44065</strain>
    </source>
</reference>
<dbReference type="EMBL" id="JACCFJ010000001">
    <property type="protein sequence ID" value="NYI85347.1"/>
    <property type="molecule type" value="Genomic_DNA"/>
</dbReference>
<evidence type="ECO:0000256" key="1">
    <source>
        <dbReference type="SAM" id="MobiDB-lite"/>
    </source>
</evidence>
<dbReference type="AlphaFoldDB" id="A0A853ASS7"/>
<keyword evidence="3" id="KW-1185">Reference proteome</keyword>
<organism evidence="2 3">
    <name type="scientific">Saccharopolyspora hordei</name>
    <dbReference type="NCBI Taxonomy" id="1838"/>
    <lineage>
        <taxon>Bacteria</taxon>
        <taxon>Bacillati</taxon>
        <taxon>Actinomycetota</taxon>
        <taxon>Actinomycetes</taxon>
        <taxon>Pseudonocardiales</taxon>
        <taxon>Pseudonocardiaceae</taxon>
        <taxon>Saccharopolyspora</taxon>
    </lineage>
</organism>